<evidence type="ECO:0000313" key="3">
    <source>
        <dbReference type="Proteomes" id="UP000316388"/>
    </source>
</evidence>
<proteinExistence type="predicted"/>
<dbReference type="AlphaFoldDB" id="A0A554XNQ3"/>
<name>A0A554XNQ3_9BURK</name>
<organism evidence="2 3">
    <name type="scientific">Tepidimonas fonticaldi</name>
    <dbReference type="NCBI Taxonomy" id="1101373"/>
    <lineage>
        <taxon>Bacteria</taxon>
        <taxon>Pseudomonadati</taxon>
        <taxon>Pseudomonadota</taxon>
        <taxon>Betaproteobacteria</taxon>
        <taxon>Burkholderiales</taxon>
        <taxon>Tepidimonas</taxon>
    </lineage>
</organism>
<dbReference type="EMBL" id="VJOO01000006">
    <property type="protein sequence ID" value="TSE37454.1"/>
    <property type="molecule type" value="Genomic_DNA"/>
</dbReference>
<evidence type="ECO:0000256" key="1">
    <source>
        <dbReference type="SAM" id="Phobius"/>
    </source>
</evidence>
<protein>
    <submittedName>
        <fullName evidence="2">Uncharacterized protein</fullName>
    </submittedName>
</protein>
<gene>
    <name evidence="2" type="ORF">Tfont_00969</name>
</gene>
<evidence type="ECO:0000313" key="2">
    <source>
        <dbReference type="EMBL" id="TSE37454.1"/>
    </source>
</evidence>
<dbReference type="RefSeq" id="WP_185974472.1">
    <property type="nucleotide sequence ID" value="NZ_VJOO01000006.1"/>
</dbReference>
<keyword evidence="1" id="KW-1133">Transmembrane helix</keyword>
<accession>A0A554XNQ3</accession>
<sequence>MAHVPSTEHSAAAADPAEAIVPMIPWLIPVAGAILMFLLAFIAVFMA</sequence>
<keyword evidence="1" id="KW-0812">Transmembrane</keyword>
<comment type="caution">
    <text evidence="2">The sequence shown here is derived from an EMBL/GenBank/DDBJ whole genome shotgun (WGS) entry which is preliminary data.</text>
</comment>
<keyword evidence="1" id="KW-0472">Membrane</keyword>
<reference evidence="2 3" key="1">
    <citation type="submission" date="2019-07" db="EMBL/GenBank/DDBJ databases">
        <title>Tepidimonas fonticaldi AT-A2 draft genome.</title>
        <authorList>
            <person name="Da Costa M.S."/>
            <person name="Froufe H.J.C."/>
            <person name="Egas C."/>
            <person name="Albuquerque L."/>
        </authorList>
    </citation>
    <scope>NUCLEOTIDE SEQUENCE [LARGE SCALE GENOMIC DNA]</scope>
    <source>
        <strain evidence="2 3">AT-A2</strain>
    </source>
</reference>
<feature type="transmembrane region" description="Helical" evidence="1">
    <location>
        <begin position="26"/>
        <end position="46"/>
    </location>
</feature>
<dbReference type="Proteomes" id="UP000316388">
    <property type="component" value="Unassembled WGS sequence"/>
</dbReference>